<dbReference type="STRING" id="318479.A0A0N4ULL6"/>
<organism evidence="3 5">
    <name type="scientific">Dracunculus medinensis</name>
    <name type="common">Guinea worm</name>
    <dbReference type="NCBI Taxonomy" id="318479"/>
    <lineage>
        <taxon>Eukaryota</taxon>
        <taxon>Metazoa</taxon>
        <taxon>Ecdysozoa</taxon>
        <taxon>Nematoda</taxon>
        <taxon>Chromadorea</taxon>
        <taxon>Rhabditida</taxon>
        <taxon>Spirurina</taxon>
        <taxon>Dracunculoidea</taxon>
        <taxon>Dracunculidae</taxon>
        <taxon>Dracunculus</taxon>
    </lineage>
</organism>
<dbReference type="SUPFAM" id="SSF52047">
    <property type="entry name" value="RNI-like"/>
    <property type="match status" value="1"/>
</dbReference>
<dbReference type="Pfam" id="PF25372">
    <property type="entry name" value="DUF7885"/>
    <property type="match status" value="1"/>
</dbReference>
<dbReference type="GO" id="GO:0031146">
    <property type="term" value="P:SCF-dependent proteasomal ubiquitin-dependent protein catabolic process"/>
    <property type="evidence" value="ECO:0007669"/>
    <property type="project" value="TreeGrafter"/>
</dbReference>
<evidence type="ECO:0000313" key="5">
    <source>
        <dbReference type="WBParaSite" id="DME_0000869401-mRNA-1"/>
    </source>
</evidence>
<dbReference type="Proteomes" id="UP000274756">
    <property type="component" value="Unassembled WGS sequence"/>
</dbReference>
<proteinExistence type="predicted"/>
<accession>A0A0N4ULL6</accession>
<dbReference type="InterPro" id="IPR006553">
    <property type="entry name" value="Leu-rich_rpt_Cys-con_subtyp"/>
</dbReference>
<dbReference type="Proteomes" id="UP000038040">
    <property type="component" value="Unplaced"/>
</dbReference>
<reference evidence="2 4" key="2">
    <citation type="submission" date="2018-11" db="EMBL/GenBank/DDBJ databases">
        <authorList>
            <consortium name="Pathogen Informatics"/>
        </authorList>
    </citation>
    <scope>NUCLEOTIDE SEQUENCE [LARGE SCALE GENOMIC DNA]</scope>
</reference>
<sequence>MVKSLFNICLAAVSQNNLYKDIAELPDVCKQRLLEFFSSHDQLFDTQCIQLVSSASFGRYLTHLRFYLDDQLSDAILTSIAVHNRILEDIAIIFCQNISDKGIQAITVGQNRLRKLELRALKNLTSNGLQFIHSRFLHSVDLSSCTKITSDGIYRLVRRNRNISSLYLNHCRGLCDQALYDIAHYLGKSLCVLQLDFLPNLTDPGTTLFNLSQKCTNIRHLSLCRFFEVNSLFVKSKKF</sequence>
<dbReference type="OrthoDB" id="27842at2759"/>
<evidence type="ECO:0000313" key="2">
    <source>
        <dbReference type="EMBL" id="VDN52636.1"/>
    </source>
</evidence>
<evidence type="ECO:0000313" key="3">
    <source>
        <dbReference type="Proteomes" id="UP000038040"/>
    </source>
</evidence>
<feature type="domain" description="F-box/LRR-repeat protein 15-like leucin rich repeat" evidence="1">
    <location>
        <begin position="71"/>
        <end position="230"/>
    </location>
</feature>
<dbReference type="GO" id="GO:0019005">
    <property type="term" value="C:SCF ubiquitin ligase complex"/>
    <property type="evidence" value="ECO:0007669"/>
    <property type="project" value="TreeGrafter"/>
</dbReference>
<gene>
    <name evidence="2" type="ORF">DME_LOCUS2609</name>
</gene>
<dbReference type="AlphaFoldDB" id="A0A0N4ULL6"/>
<name>A0A0N4ULL6_DRAME</name>
<dbReference type="EMBL" id="UYYG01000069">
    <property type="protein sequence ID" value="VDN52636.1"/>
    <property type="molecule type" value="Genomic_DNA"/>
</dbReference>
<protein>
    <submittedName>
        <fullName evidence="5">F-box/LRR-repeat protein 7</fullName>
    </submittedName>
</protein>
<dbReference type="PANTHER" id="PTHR13318">
    <property type="entry name" value="PARTNER OF PAIRED, ISOFORM B-RELATED"/>
    <property type="match status" value="1"/>
</dbReference>
<dbReference type="InterPro" id="IPR057207">
    <property type="entry name" value="FBXL15_LRR"/>
</dbReference>
<dbReference type="InterPro" id="IPR032675">
    <property type="entry name" value="LRR_dom_sf"/>
</dbReference>
<keyword evidence="4" id="KW-1185">Reference proteome</keyword>
<evidence type="ECO:0000259" key="1">
    <source>
        <dbReference type="Pfam" id="PF25372"/>
    </source>
</evidence>
<evidence type="ECO:0000313" key="4">
    <source>
        <dbReference type="Proteomes" id="UP000274756"/>
    </source>
</evidence>
<dbReference type="WBParaSite" id="DME_0000869401-mRNA-1">
    <property type="protein sequence ID" value="DME_0000869401-mRNA-1"/>
    <property type="gene ID" value="DME_0000869401"/>
</dbReference>
<reference evidence="5" key="1">
    <citation type="submission" date="2017-02" db="UniProtKB">
        <authorList>
            <consortium name="WormBaseParasite"/>
        </authorList>
    </citation>
    <scope>IDENTIFICATION</scope>
</reference>
<dbReference type="Gene3D" id="3.80.10.10">
    <property type="entry name" value="Ribonuclease Inhibitor"/>
    <property type="match status" value="2"/>
</dbReference>
<dbReference type="SMART" id="SM00367">
    <property type="entry name" value="LRR_CC"/>
    <property type="match status" value="3"/>
</dbReference>